<dbReference type="Gene3D" id="3.30.60.20">
    <property type="match status" value="1"/>
</dbReference>
<dbReference type="SUPFAM" id="SSF54277">
    <property type="entry name" value="CAD &amp; PB1 domains"/>
    <property type="match status" value="1"/>
</dbReference>
<dbReference type="InterPro" id="IPR011009">
    <property type="entry name" value="Kinase-like_dom_sf"/>
</dbReference>
<feature type="region of interest" description="Disordered" evidence="16">
    <location>
        <begin position="1036"/>
        <end position="1066"/>
    </location>
</feature>
<dbReference type="InterPro" id="IPR034659">
    <property type="entry name" value="Atypical_PKC"/>
</dbReference>
<name>A0A8J6HI92_TENMO</name>
<keyword evidence="4" id="KW-0597">Phosphoprotein</keyword>
<proteinExistence type="inferred from homology"/>
<dbReference type="GO" id="GO:0005524">
    <property type="term" value="F:ATP binding"/>
    <property type="evidence" value="ECO:0007669"/>
    <property type="project" value="UniProtKB-UniRule"/>
</dbReference>
<dbReference type="InterPro" id="IPR017441">
    <property type="entry name" value="Protein_kinase_ATP_BS"/>
</dbReference>
<evidence type="ECO:0000256" key="7">
    <source>
        <dbReference type="ARBA" id="ARBA00022741"/>
    </source>
</evidence>
<keyword evidence="6" id="KW-0479">Metal-binding</keyword>
<dbReference type="Pfam" id="PF00433">
    <property type="entry name" value="Pkinase_C"/>
    <property type="match status" value="1"/>
</dbReference>
<evidence type="ECO:0000313" key="22">
    <source>
        <dbReference type="Proteomes" id="UP000719412"/>
    </source>
</evidence>
<evidence type="ECO:0000256" key="10">
    <source>
        <dbReference type="ARBA" id="ARBA00022833"/>
    </source>
</evidence>
<feature type="domain" description="PB1" evidence="20">
    <location>
        <begin position="466"/>
        <end position="549"/>
    </location>
</feature>
<comment type="catalytic activity">
    <reaction evidence="12">
        <text>L-threonyl-[protein] + ATP = O-phospho-L-threonyl-[protein] + ADP + H(+)</text>
        <dbReference type="Rhea" id="RHEA:46608"/>
        <dbReference type="Rhea" id="RHEA-COMP:11060"/>
        <dbReference type="Rhea" id="RHEA-COMP:11605"/>
        <dbReference type="ChEBI" id="CHEBI:15378"/>
        <dbReference type="ChEBI" id="CHEBI:30013"/>
        <dbReference type="ChEBI" id="CHEBI:30616"/>
        <dbReference type="ChEBI" id="CHEBI:61977"/>
        <dbReference type="ChEBI" id="CHEBI:456216"/>
        <dbReference type="EC" id="2.7.11.13"/>
    </reaction>
</comment>
<dbReference type="PROSITE" id="PS00107">
    <property type="entry name" value="PROTEIN_KINASE_ATP"/>
    <property type="match status" value="1"/>
</dbReference>
<keyword evidence="3" id="KW-0723">Serine/threonine-protein kinase</keyword>
<dbReference type="SMART" id="SM00220">
    <property type="entry name" value="S_TKc"/>
    <property type="match status" value="1"/>
</dbReference>
<evidence type="ECO:0000256" key="16">
    <source>
        <dbReference type="SAM" id="MobiDB-lite"/>
    </source>
</evidence>
<dbReference type="SMART" id="SM00666">
    <property type="entry name" value="PB1"/>
    <property type="match status" value="1"/>
</dbReference>
<dbReference type="PROSITE" id="PS00479">
    <property type="entry name" value="ZF_DAG_PE_1"/>
    <property type="match status" value="1"/>
</dbReference>
<evidence type="ECO:0000256" key="15">
    <source>
        <dbReference type="PROSITE-ProRule" id="PRU10141"/>
    </source>
</evidence>
<dbReference type="PRINTS" id="PR00008">
    <property type="entry name" value="DAGPEDOMAIN"/>
</dbReference>
<comment type="caution">
    <text evidence="21">The sequence shown here is derived from an EMBL/GenBank/DDBJ whole genome shotgun (WGS) entry which is preliminary data.</text>
</comment>
<evidence type="ECO:0000256" key="11">
    <source>
        <dbReference type="ARBA" id="ARBA00022840"/>
    </source>
</evidence>
<dbReference type="PROSITE" id="PS00108">
    <property type="entry name" value="PROTEIN_KINASE_ST"/>
    <property type="match status" value="1"/>
</dbReference>
<dbReference type="InterPro" id="IPR000961">
    <property type="entry name" value="AGC-kinase_C"/>
</dbReference>
<evidence type="ECO:0000256" key="3">
    <source>
        <dbReference type="ARBA" id="ARBA00022527"/>
    </source>
</evidence>
<comment type="similarity">
    <text evidence="1">Belongs to the protein kinase superfamily. AGC Ser/Thr protein kinase family. PKC subfamily.</text>
</comment>
<dbReference type="PROSITE" id="PS50297">
    <property type="entry name" value="ANK_REP_REGION"/>
    <property type="match status" value="2"/>
</dbReference>
<evidence type="ECO:0000256" key="4">
    <source>
        <dbReference type="ARBA" id="ARBA00022553"/>
    </source>
</evidence>
<dbReference type="InterPro" id="IPR002219">
    <property type="entry name" value="PKC_DAG/PE"/>
</dbReference>
<keyword evidence="11 15" id="KW-0067">ATP-binding</keyword>
<dbReference type="FunFam" id="3.10.20.90:FF:000071">
    <property type="entry name" value="Protein kinase C"/>
    <property type="match status" value="1"/>
</dbReference>
<dbReference type="PANTHER" id="PTHR24351">
    <property type="entry name" value="RIBOSOMAL PROTEIN S6 KINASE"/>
    <property type="match status" value="1"/>
</dbReference>
<evidence type="ECO:0000256" key="12">
    <source>
        <dbReference type="ARBA" id="ARBA00047272"/>
    </source>
</evidence>
<dbReference type="SMART" id="SM00248">
    <property type="entry name" value="ANK"/>
    <property type="match status" value="3"/>
</dbReference>
<dbReference type="SUPFAM" id="SSF57889">
    <property type="entry name" value="Cysteine-rich domain"/>
    <property type="match status" value="1"/>
</dbReference>
<keyword evidence="7 15" id="KW-0547">Nucleotide-binding</keyword>
<dbReference type="FunFam" id="3.30.200.20:FF:000070">
    <property type="entry name" value="Protein kinase C"/>
    <property type="match status" value="1"/>
</dbReference>
<evidence type="ECO:0000256" key="5">
    <source>
        <dbReference type="ARBA" id="ARBA00022679"/>
    </source>
</evidence>
<evidence type="ECO:0000256" key="1">
    <source>
        <dbReference type="ARBA" id="ARBA00005490"/>
    </source>
</evidence>
<dbReference type="FunFam" id="3.30.60.20:FF:000012">
    <property type="entry name" value="Protein kinase C"/>
    <property type="match status" value="1"/>
</dbReference>
<accession>A0A8J6HI92</accession>
<dbReference type="EMBL" id="JABDTM020023854">
    <property type="protein sequence ID" value="KAH0814842.1"/>
    <property type="molecule type" value="Genomic_DNA"/>
</dbReference>
<dbReference type="GO" id="GO:0008270">
    <property type="term" value="F:zinc ion binding"/>
    <property type="evidence" value="ECO:0007669"/>
    <property type="project" value="UniProtKB-KW"/>
</dbReference>
<dbReference type="PROSITE" id="PS51745">
    <property type="entry name" value="PB1"/>
    <property type="match status" value="1"/>
</dbReference>
<dbReference type="GO" id="GO:0007163">
    <property type="term" value="P:establishment or maintenance of cell polarity"/>
    <property type="evidence" value="ECO:0007669"/>
    <property type="project" value="InterPro"/>
</dbReference>
<feature type="domain" description="AGC-kinase C-terminal" evidence="19">
    <location>
        <begin position="1345"/>
        <end position="1416"/>
    </location>
</feature>
<dbReference type="EC" id="2.7.11.13" evidence="2"/>
<evidence type="ECO:0000259" key="17">
    <source>
        <dbReference type="PROSITE" id="PS50011"/>
    </source>
</evidence>
<dbReference type="Pfam" id="PF00564">
    <property type="entry name" value="PB1"/>
    <property type="match status" value="1"/>
</dbReference>
<feature type="binding site" evidence="15">
    <location>
        <position position="1109"/>
    </location>
    <ligand>
        <name>ATP</name>
        <dbReference type="ChEBI" id="CHEBI:30616"/>
    </ligand>
</feature>
<comment type="catalytic activity">
    <reaction evidence="13">
        <text>L-seryl-[protein] + ATP = O-phospho-L-seryl-[protein] + ADP + H(+)</text>
        <dbReference type="Rhea" id="RHEA:17989"/>
        <dbReference type="Rhea" id="RHEA-COMP:9863"/>
        <dbReference type="Rhea" id="RHEA-COMP:11604"/>
        <dbReference type="ChEBI" id="CHEBI:15378"/>
        <dbReference type="ChEBI" id="CHEBI:29999"/>
        <dbReference type="ChEBI" id="CHEBI:30616"/>
        <dbReference type="ChEBI" id="CHEBI:83421"/>
        <dbReference type="ChEBI" id="CHEBI:456216"/>
        <dbReference type="EC" id="2.7.11.13"/>
    </reaction>
</comment>
<dbReference type="InterPro" id="IPR036770">
    <property type="entry name" value="Ankyrin_rpt-contain_sf"/>
</dbReference>
<keyword evidence="10" id="KW-0862">Zinc</keyword>
<keyword evidence="14" id="KW-0040">ANK repeat</keyword>
<dbReference type="InterPro" id="IPR020454">
    <property type="entry name" value="DAG/PE-bd"/>
</dbReference>
<dbReference type="InterPro" id="IPR000270">
    <property type="entry name" value="PB1_dom"/>
</dbReference>
<dbReference type="Proteomes" id="UP000719412">
    <property type="component" value="Unassembled WGS sequence"/>
</dbReference>
<dbReference type="SUPFAM" id="SSF48403">
    <property type="entry name" value="Ankyrin repeat"/>
    <property type="match status" value="1"/>
</dbReference>
<feature type="domain" description="Phorbol-ester/DAG-type" evidence="18">
    <location>
        <begin position="952"/>
        <end position="1002"/>
    </location>
</feature>
<dbReference type="Gene3D" id="1.25.40.20">
    <property type="entry name" value="Ankyrin repeat-containing domain"/>
    <property type="match status" value="1"/>
</dbReference>
<dbReference type="InterPro" id="IPR008271">
    <property type="entry name" value="Ser/Thr_kinase_AS"/>
</dbReference>
<feature type="repeat" description="ANK" evidence="14">
    <location>
        <begin position="96"/>
        <end position="128"/>
    </location>
</feature>
<feature type="region of interest" description="Disordered" evidence="16">
    <location>
        <begin position="581"/>
        <end position="602"/>
    </location>
</feature>
<dbReference type="PROSITE" id="PS50088">
    <property type="entry name" value="ANK_REPEAT"/>
    <property type="match status" value="2"/>
</dbReference>
<dbReference type="Gene3D" id="3.10.20.90">
    <property type="entry name" value="Phosphatidylinositol 3-kinase Catalytic Subunit, Chain A, domain 1"/>
    <property type="match status" value="1"/>
</dbReference>
<dbReference type="PROSITE" id="PS50011">
    <property type="entry name" value="PROTEIN_KINASE_DOM"/>
    <property type="match status" value="1"/>
</dbReference>
<dbReference type="GO" id="GO:0045087">
    <property type="term" value="P:innate immune response"/>
    <property type="evidence" value="ECO:0007669"/>
    <property type="project" value="UniProtKB-ARBA"/>
</dbReference>
<evidence type="ECO:0000256" key="9">
    <source>
        <dbReference type="ARBA" id="ARBA00022777"/>
    </source>
</evidence>
<dbReference type="FunFam" id="1.10.510.10:FF:000048">
    <property type="entry name" value="Protein kinase C"/>
    <property type="match status" value="1"/>
</dbReference>
<dbReference type="PROSITE" id="PS51285">
    <property type="entry name" value="AGC_KINASE_CTER"/>
    <property type="match status" value="1"/>
</dbReference>
<evidence type="ECO:0000256" key="6">
    <source>
        <dbReference type="ARBA" id="ARBA00022723"/>
    </source>
</evidence>
<gene>
    <name evidence="21" type="ORF">GEV33_007949</name>
</gene>
<feature type="repeat" description="ANK" evidence="14">
    <location>
        <begin position="60"/>
        <end position="95"/>
    </location>
</feature>
<dbReference type="SUPFAM" id="SSF56112">
    <property type="entry name" value="Protein kinase-like (PK-like)"/>
    <property type="match status" value="1"/>
</dbReference>
<feature type="domain" description="Protein kinase" evidence="17">
    <location>
        <begin position="1076"/>
        <end position="1344"/>
    </location>
</feature>
<dbReference type="Pfam" id="PF00130">
    <property type="entry name" value="C1_1"/>
    <property type="match status" value="1"/>
</dbReference>
<dbReference type="Pfam" id="PF12796">
    <property type="entry name" value="Ank_2"/>
    <property type="match status" value="1"/>
</dbReference>
<dbReference type="InterPro" id="IPR017892">
    <property type="entry name" value="Pkinase_C"/>
</dbReference>
<evidence type="ECO:0000313" key="21">
    <source>
        <dbReference type="EMBL" id="KAH0814842.1"/>
    </source>
</evidence>
<dbReference type="InterPro" id="IPR053793">
    <property type="entry name" value="PB1-like"/>
</dbReference>
<dbReference type="InterPro" id="IPR046349">
    <property type="entry name" value="C1-like_sf"/>
</dbReference>
<dbReference type="Gene3D" id="1.10.510.10">
    <property type="entry name" value="Transferase(Phosphotransferase) domain 1"/>
    <property type="match status" value="1"/>
</dbReference>
<dbReference type="CDD" id="cd20794">
    <property type="entry name" value="C1_aPKC"/>
    <property type="match status" value="1"/>
</dbReference>
<dbReference type="SMART" id="SM00133">
    <property type="entry name" value="S_TK_X"/>
    <property type="match status" value="1"/>
</dbReference>
<reference evidence="21" key="2">
    <citation type="submission" date="2021-08" db="EMBL/GenBank/DDBJ databases">
        <authorList>
            <person name="Eriksson T."/>
        </authorList>
    </citation>
    <scope>NUCLEOTIDE SEQUENCE</scope>
    <source>
        <strain evidence="21">Stoneville</strain>
        <tissue evidence="21">Whole head</tissue>
    </source>
</reference>
<dbReference type="InterPro" id="IPR000719">
    <property type="entry name" value="Prot_kinase_dom"/>
</dbReference>
<keyword evidence="22" id="KW-1185">Reference proteome</keyword>
<dbReference type="InterPro" id="IPR002110">
    <property type="entry name" value="Ankyrin_rpt"/>
</dbReference>
<dbReference type="GO" id="GO:0004697">
    <property type="term" value="F:diacylglycerol-dependent serine/threonine kinase activity"/>
    <property type="evidence" value="ECO:0007669"/>
    <property type="project" value="UniProtKB-EC"/>
</dbReference>
<dbReference type="CDD" id="cd05588">
    <property type="entry name" value="STKc_aPKC"/>
    <property type="match status" value="1"/>
</dbReference>
<feature type="compositionally biased region" description="Polar residues" evidence="16">
    <location>
        <begin position="592"/>
        <end position="602"/>
    </location>
</feature>
<dbReference type="Pfam" id="PF00069">
    <property type="entry name" value="Pkinase"/>
    <property type="match status" value="1"/>
</dbReference>
<sequence length="1418" mass="161518">MRRKRVEIFDYLISLDQLDVNFRDRLEQTPLLYLAGVCFDEYFALKLLRKGADVHLTDDSGNSFLHLAARCDTDDNVKVGQMIIEKGADINARGSYGITPLYAACEIGNVDWIHMLLYYGADVTIPSHKGILPLAILAQDIEQKELIPLQEILFNYTFSDGRIPIRLPTLVSAMTLDPALFERILQQSDISYNLSDLQYMISYLIHLRPENLKLFINKFGHIVKEMIENFSPLDVMNKIPVDGIFSGMEGIIDIFLNSEYVSEFIQVADPTFPTISRLLKLYNNRYHFVKEEQVTEIICLMLSYGLGVTSCDLDMVYSYYNYCELFRILLRMEITMIDSNTDCRSMAVLYYDVNSSIDDFLNDVSVPPNLLYYYNHPKLKEICVANHHHDEEIIEQVKNMPEVASLVELSRNAARKFIVKSYNIKNSSQFYTALDELPIGKMNKNIIALEKKLPVTKMPTLDNANEIRAKIAYNGEVLITYIDHNVQFHEFICEIMGICHFGPNQLFTVKWIDEEGDPCILSSEAEFNEALRLYALNQDNELIIHVRWRRAAFFRNDRPSPLRISSPLAGLYLTPIASSATTVSDRGRSPRRNQNGTANHQQTMPVTIEDRPSVSQTYAGAPVNSNNNTTSNTSLQGDFEEVATFSRRPSLDLTLVGPQGALAGILCAAHSSKQGGTLSAGNTLTRVGSKHTAVEYAVPHHLYHHHPTYIEYHHKQLSFSDDDSSSEPGYATGFACDFFMCGYMKDLYAEAFTVGVSGLMGREIASRRFAGWCGIIRGAVVSVEAAFSVTRQSRYCNVGLIKKQEQSGAATERQSPPRRFRDVLEKHLSVRSGRQKDDRIRDNAPDRIRARHPAVRIPGYIVRKDKKNETVFSKGDVHWWSNIRVWKDMCEAAILYSLYPTLSYDASSVVSATYTGVFPNVPPQPGMPCQGEDRSIYRRGARRWRKLYRVNGHIFQAKRFNRRAFCAFCNDRIWGLGRQGFKCIQCKLLVHKKCHKLVQIPCAVELVEPSIREEHNGESPLVTQTSNNELISEIRDREYPEPPPDVTGESVPVEDPNRQSDDLEAGSQRQYSLNDFDLIRVIGRGSYAKVLMVELKKTKRIYAMKVIKKALVTDDEDIDWVQTEKHVFETASNHPFLVGLHSCFQTPSRLFFVIEFVRGGDLMFHMQRQRRLPEEHARFYAAEISLALNFLHCKGIIYRDLKLDNVLLDHEGHIKLTDYGMCKEGIRPGDTTSTFCGTPNYIAPEILRGEDYGFSVDWWALGVLLYEMLAGRSPFDIAGASENPDQNTEDYLFQVILEKTIRIPRSLSVKAANVLKGFLNKNPADRLGCTSHDSFVEITSHPFFKSIDWDMLEQKQIPPPYRPRLDSDRDLANFPPEFTDEPVHLTPDDPHVIEKIDQSEFEGFEYVNPLLMSLEDCV</sequence>
<evidence type="ECO:0000256" key="2">
    <source>
        <dbReference type="ARBA" id="ARBA00012429"/>
    </source>
</evidence>
<evidence type="ECO:0000259" key="18">
    <source>
        <dbReference type="PROSITE" id="PS50081"/>
    </source>
</evidence>
<keyword evidence="9" id="KW-0418">Kinase</keyword>
<dbReference type="Gene3D" id="3.30.200.20">
    <property type="entry name" value="Phosphorylase Kinase, domain 1"/>
    <property type="match status" value="1"/>
</dbReference>
<organism evidence="21 22">
    <name type="scientific">Tenebrio molitor</name>
    <name type="common">Yellow mealworm beetle</name>
    <dbReference type="NCBI Taxonomy" id="7067"/>
    <lineage>
        <taxon>Eukaryota</taxon>
        <taxon>Metazoa</taxon>
        <taxon>Ecdysozoa</taxon>
        <taxon>Arthropoda</taxon>
        <taxon>Hexapoda</taxon>
        <taxon>Insecta</taxon>
        <taxon>Pterygota</taxon>
        <taxon>Neoptera</taxon>
        <taxon>Endopterygota</taxon>
        <taxon>Coleoptera</taxon>
        <taxon>Polyphaga</taxon>
        <taxon>Cucujiformia</taxon>
        <taxon>Tenebrionidae</taxon>
        <taxon>Tenebrio</taxon>
    </lineage>
</organism>
<evidence type="ECO:0000256" key="8">
    <source>
        <dbReference type="ARBA" id="ARBA00022771"/>
    </source>
</evidence>
<keyword evidence="8" id="KW-0863">Zinc-finger</keyword>
<protein>
    <recommendedName>
        <fullName evidence="2">protein kinase C</fullName>
        <ecNumber evidence="2">2.7.11.13</ecNumber>
    </recommendedName>
</protein>
<evidence type="ECO:0000259" key="19">
    <source>
        <dbReference type="PROSITE" id="PS51285"/>
    </source>
</evidence>
<dbReference type="SMART" id="SM00109">
    <property type="entry name" value="C1"/>
    <property type="match status" value="1"/>
</dbReference>
<dbReference type="PROSITE" id="PS50081">
    <property type="entry name" value="ZF_DAG_PE_2"/>
    <property type="match status" value="1"/>
</dbReference>
<evidence type="ECO:0000256" key="13">
    <source>
        <dbReference type="ARBA" id="ARBA00047470"/>
    </source>
</evidence>
<evidence type="ECO:0000259" key="20">
    <source>
        <dbReference type="PROSITE" id="PS51745"/>
    </source>
</evidence>
<reference evidence="21" key="1">
    <citation type="journal article" date="2020" name="J Insects Food Feed">
        <title>The yellow mealworm (Tenebrio molitor) genome: a resource for the emerging insects as food and feed industry.</title>
        <authorList>
            <person name="Eriksson T."/>
            <person name="Andere A."/>
            <person name="Kelstrup H."/>
            <person name="Emery V."/>
            <person name="Picard C."/>
        </authorList>
    </citation>
    <scope>NUCLEOTIDE SEQUENCE</scope>
    <source>
        <strain evidence="21">Stoneville</strain>
        <tissue evidence="21">Whole head</tissue>
    </source>
</reference>
<evidence type="ECO:0000256" key="14">
    <source>
        <dbReference type="PROSITE-ProRule" id="PRU00023"/>
    </source>
</evidence>
<keyword evidence="5" id="KW-0808">Transferase</keyword>